<keyword evidence="7" id="KW-0732">Signal</keyword>
<evidence type="ECO:0000256" key="3">
    <source>
        <dbReference type="ARBA" id="ARBA00022692"/>
    </source>
</evidence>
<comment type="subcellular location">
    <subcellularLocation>
        <location evidence="1">Cell membrane</location>
        <topology evidence="1">Multi-pass membrane protein</topology>
    </subcellularLocation>
</comment>
<evidence type="ECO:0000256" key="1">
    <source>
        <dbReference type="ARBA" id="ARBA00004651"/>
    </source>
</evidence>
<reference evidence="8" key="1">
    <citation type="submission" date="2021-01" db="EMBL/GenBank/DDBJ databases">
        <title>Genome sequence of strain Noviherbaspirillum sp. DKR-6.</title>
        <authorList>
            <person name="Chaudhary D.K."/>
        </authorList>
    </citation>
    <scope>NUCLEOTIDE SEQUENCE</scope>
    <source>
        <strain evidence="8">DKR-6</strain>
    </source>
</reference>
<evidence type="ECO:0000256" key="4">
    <source>
        <dbReference type="ARBA" id="ARBA00022989"/>
    </source>
</evidence>
<feature type="transmembrane region" description="Helical" evidence="6">
    <location>
        <begin position="261"/>
        <end position="284"/>
    </location>
</feature>
<accession>A0A934SWD6</accession>
<dbReference type="Pfam" id="PF09678">
    <property type="entry name" value="Caa3_CtaG"/>
    <property type="match status" value="1"/>
</dbReference>
<sequence length="306" mass="33375">MSRLIPLAFLFLCAGAAQAHGGHEHGHAALPWTWDPWVVVPLALAGIGYAAGLARLLREKRSGMISRARTLAFVAGMATLVAALLSPLDALADALFCAHMTQHLLLMMVAPPLLVVSRPVLMWLWAFPLPARRRIGRWWNASRWHGAYDFLMRPVVMWSLATAALWIWHAPGAYDLALENGAVHALEHACFFATSLGFWTLVSEPQGRHPGRRGLGVAIVMVATFAIHNGLLGALLTFANAPLYRYHATGAFGLSPLEDQQLAGLIMWVPAGTIHLATLAALFIGWMTRVQAWRVDAGRAPLARQT</sequence>
<gene>
    <name evidence="8" type="ORF">JJB74_18375</name>
</gene>
<feature type="transmembrane region" description="Helical" evidence="6">
    <location>
        <begin position="37"/>
        <end position="58"/>
    </location>
</feature>
<feature type="signal peptide" evidence="7">
    <location>
        <begin position="1"/>
        <end position="19"/>
    </location>
</feature>
<keyword evidence="4 6" id="KW-1133">Transmembrane helix</keyword>
<feature type="transmembrane region" description="Helical" evidence="6">
    <location>
        <begin position="104"/>
        <end position="129"/>
    </location>
</feature>
<keyword evidence="3 6" id="KW-0812">Transmembrane</keyword>
<feature type="chain" id="PRO_5037542438" evidence="7">
    <location>
        <begin position="20"/>
        <end position="306"/>
    </location>
</feature>
<evidence type="ECO:0000256" key="5">
    <source>
        <dbReference type="ARBA" id="ARBA00023136"/>
    </source>
</evidence>
<feature type="transmembrane region" description="Helical" evidence="6">
    <location>
        <begin position="150"/>
        <end position="169"/>
    </location>
</feature>
<dbReference type="InterPro" id="IPR019108">
    <property type="entry name" value="Caa3_assmbl_CtaG-rel"/>
</dbReference>
<proteinExistence type="predicted"/>
<dbReference type="RefSeq" id="WP_200594195.1">
    <property type="nucleotide sequence ID" value="NZ_JAEPBG010000008.1"/>
</dbReference>
<feature type="transmembrane region" description="Helical" evidence="6">
    <location>
        <begin position="70"/>
        <end position="92"/>
    </location>
</feature>
<feature type="transmembrane region" description="Helical" evidence="6">
    <location>
        <begin position="181"/>
        <end position="202"/>
    </location>
</feature>
<keyword evidence="5 6" id="KW-0472">Membrane</keyword>
<evidence type="ECO:0000256" key="6">
    <source>
        <dbReference type="SAM" id="Phobius"/>
    </source>
</evidence>
<dbReference type="EMBL" id="JAEPBG010000008">
    <property type="protein sequence ID" value="MBK4736595.1"/>
    <property type="molecule type" value="Genomic_DNA"/>
</dbReference>
<dbReference type="Proteomes" id="UP000622890">
    <property type="component" value="Unassembled WGS sequence"/>
</dbReference>
<comment type="caution">
    <text evidence="8">The sequence shown here is derived from an EMBL/GenBank/DDBJ whole genome shotgun (WGS) entry which is preliminary data.</text>
</comment>
<name>A0A934SWD6_9BURK</name>
<dbReference type="AlphaFoldDB" id="A0A934SWD6"/>
<feature type="transmembrane region" description="Helical" evidence="6">
    <location>
        <begin position="214"/>
        <end position="241"/>
    </location>
</feature>
<evidence type="ECO:0000313" key="8">
    <source>
        <dbReference type="EMBL" id="MBK4736595.1"/>
    </source>
</evidence>
<organism evidence="8 9">
    <name type="scientific">Noviherbaspirillum pedocola</name>
    <dbReference type="NCBI Taxonomy" id="2801341"/>
    <lineage>
        <taxon>Bacteria</taxon>
        <taxon>Pseudomonadati</taxon>
        <taxon>Pseudomonadota</taxon>
        <taxon>Betaproteobacteria</taxon>
        <taxon>Burkholderiales</taxon>
        <taxon>Oxalobacteraceae</taxon>
        <taxon>Noviherbaspirillum</taxon>
    </lineage>
</organism>
<keyword evidence="9" id="KW-1185">Reference proteome</keyword>
<evidence type="ECO:0000256" key="7">
    <source>
        <dbReference type="SAM" id="SignalP"/>
    </source>
</evidence>
<dbReference type="GO" id="GO:0005886">
    <property type="term" value="C:plasma membrane"/>
    <property type="evidence" value="ECO:0007669"/>
    <property type="project" value="UniProtKB-SubCell"/>
</dbReference>
<evidence type="ECO:0000313" key="9">
    <source>
        <dbReference type="Proteomes" id="UP000622890"/>
    </source>
</evidence>
<keyword evidence="2" id="KW-1003">Cell membrane</keyword>
<protein>
    <submittedName>
        <fullName evidence="8">Cytochrome c oxidase assembly protein</fullName>
    </submittedName>
</protein>
<evidence type="ECO:0000256" key="2">
    <source>
        <dbReference type="ARBA" id="ARBA00022475"/>
    </source>
</evidence>